<reference evidence="3" key="2">
    <citation type="submission" date="2025-08" db="UniProtKB">
        <authorList>
            <consortium name="Ensembl"/>
        </authorList>
    </citation>
    <scope>IDENTIFICATION</scope>
</reference>
<protein>
    <recommendedName>
        <fullName evidence="5">UHRF1-binding protein 1-like</fullName>
    </recommendedName>
</protein>
<proteinExistence type="predicted"/>
<feature type="compositionally biased region" description="Polar residues" evidence="2">
    <location>
        <begin position="108"/>
        <end position="120"/>
    </location>
</feature>
<feature type="region of interest" description="Disordered" evidence="2">
    <location>
        <begin position="97"/>
        <end position="121"/>
    </location>
</feature>
<dbReference type="PANTHER" id="PTHR22774">
    <property type="entry name" value="CHOREIN N-TERMINAL DOMAIN-CONTAINING PROTEIN"/>
    <property type="match status" value="1"/>
</dbReference>
<evidence type="ECO:0000313" key="3">
    <source>
        <dbReference type="Ensembl" id="ENSECRP00000004840.1"/>
    </source>
</evidence>
<evidence type="ECO:0000313" key="4">
    <source>
        <dbReference type="Proteomes" id="UP000694620"/>
    </source>
</evidence>
<keyword evidence="4" id="KW-1185">Reference proteome</keyword>
<feature type="compositionally biased region" description="Polar residues" evidence="2">
    <location>
        <begin position="35"/>
        <end position="48"/>
    </location>
</feature>
<reference evidence="3" key="3">
    <citation type="submission" date="2025-09" db="UniProtKB">
        <authorList>
            <consortium name="Ensembl"/>
        </authorList>
    </citation>
    <scope>IDENTIFICATION</scope>
</reference>
<feature type="region of interest" description="Disordered" evidence="2">
    <location>
        <begin position="1"/>
        <end position="60"/>
    </location>
</feature>
<dbReference type="Ensembl" id="ENSECRT00000004923.1">
    <property type="protein sequence ID" value="ENSECRP00000004840.1"/>
    <property type="gene ID" value="ENSECRG00000003278.1"/>
</dbReference>
<name>A0A8C4RMN2_ERPCA</name>
<organism evidence="3 4">
    <name type="scientific">Erpetoichthys calabaricus</name>
    <name type="common">Rope fish</name>
    <name type="synonym">Calamoichthys calabaricus</name>
    <dbReference type="NCBI Taxonomy" id="27687"/>
    <lineage>
        <taxon>Eukaryota</taxon>
        <taxon>Metazoa</taxon>
        <taxon>Chordata</taxon>
        <taxon>Craniata</taxon>
        <taxon>Vertebrata</taxon>
        <taxon>Euteleostomi</taxon>
        <taxon>Actinopterygii</taxon>
        <taxon>Polypteriformes</taxon>
        <taxon>Polypteridae</taxon>
        <taxon>Erpetoichthys</taxon>
    </lineage>
</organism>
<sequence>MSFYSSLPPLVKEQTTRVDESPATPGKSRVLTMKHSPSQHSFESTSLDGSLPDEHLSVDSDNSDSFVILMDSESGLDSMPPLDSTSSLQADTLSRASPALGTEGGSQPDLSSTPSQSTEDMSQEMVSVLLLQLRNVSCAVDIKGDDLSLALEAQDVIPEQLGNMKVQQLLSGETLGKNIRSSFEKECLIHPSMLTLRFEVGPAAVRHSPLAESNGFLHVKLRECTTELLTSTLNNLGPFLEDELVADVLPMRIDLVDASVTLKDDGPRVYPTSPKPIPVTFCVDQLTLERCEDGVFYLKADQTSPFSAKILKTIEALRLELAISQKALSQAIEDRERLLQEIRKYNPRFHL</sequence>
<evidence type="ECO:0000256" key="1">
    <source>
        <dbReference type="SAM" id="Coils"/>
    </source>
</evidence>
<evidence type="ECO:0000256" key="2">
    <source>
        <dbReference type="SAM" id="MobiDB-lite"/>
    </source>
</evidence>
<dbReference type="Pfam" id="PF24917">
    <property type="entry name" value="BLTP3A_B"/>
    <property type="match status" value="1"/>
</dbReference>
<feature type="coiled-coil region" evidence="1">
    <location>
        <begin position="314"/>
        <end position="341"/>
    </location>
</feature>
<dbReference type="GeneTree" id="ENSGT00600000084428"/>
<dbReference type="AlphaFoldDB" id="A0A8C4RMN2"/>
<dbReference type="PANTHER" id="PTHR22774:SF15">
    <property type="entry name" value="BRIDGE-LIKE LIPID TRANSFER PROTEIN FAMILY MEMBER 3A"/>
    <property type="match status" value="1"/>
</dbReference>
<accession>A0A8C4RMN2</accession>
<evidence type="ECO:0008006" key="5">
    <source>
        <dbReference type="Google" id="ProtNLM"/>
    </source>
</evidence>
<keyword evidence="1" id="KW-0175">Coiled coil</keyword>
<reference evidence="3" key="1">
    <citation type="submission" date="2021-06" db="EMBL/GenBank/DDBJ databases">
        <authorList>
            <consortium name="Wellcome Sanger Institute Data Sharing"/>
        </authorList>
    </citation>
    <scope>NUCLEOTIDE SEQUENCE [LARGE SCALE GENOMIC DNA]</scope>
</reference>
<dbReference type="Proteomes" id="UP000694620">
    <property type="component" value="Chromosome 3"/>
</dbReference>
<dbReference type="InterPro" id="IPR026728">
    <property type="entry name" value="BLTP3A/B"/>
</dbReference>